<proteinExistence type="inferred from homology"/>
<dbReference type="GO" id="GO:0005886">
    <property type="term" value="C:plasma membrane"/>
    <property type="evidence" value="ECO:0007669"/>
    <property type="project" value="UniProtKB-SubCell"/>
</dbReference>
<evidence type="ECO:0000256" key="6">
    <source>
        <dbReference type="RuleBase" id="RU363041"/>
    </source>
</evidence>
<gene>
    <name evidence="7" type="ORF">FYJ27_05845</name>
</gene>
<sequence length="119" mass="12699">MDKKQFKILGIGLAAGLVNGLFGSGGGTLVVPALVFLLNVDDHKAHATAISIILPLSIVSVLIYYRHNIVKLDIAFIVALGGMLGSFIGAKLLNKVPVNILRKIFGSFIIFAAIRMLIK</sequence>
<evidence type="ECO:0000313" key="7">
    <source>
        <dbReference type="EMBL" id="MSS43254.1"/>
    </source>
</evidence>
<comment type="similarity">
    <text evidence="2 6">Belongs to the 4-toluene sulfonate uptake permease (TSUP) (TC 2.A.102) family.</text>
</comment>
<feature type="transmembrane region" description="Helical" evidence="6">
    <location>
        <begin position="47"/>
        <end position="65"/>
    </location>
</feature>
<keyword evidence="3 6" id="KW-0812">Transmembrane</keyword>
<organism evidence="7 8">
    <name type="scientific">Anaerosalibacter bizertensis</name>
    <dbReference type="NCBI Taxonomy" id="932217"/>
    <lineage>
        <taxon>Bacteria</taxon>
        <taxon>Bacillati</taxon>
        <taxon>Bacillota</taxon>
        <taxon>Tissierellia</taxon>
        <taxon>Tissierellales</taxon>
        <taxon>Sporanaerobacteraceae</taxon>
        <taxon>Anaerosalibacter</taxon>
    </lineage>
</organism>
<dbReference type="EMBL" id="VULR01000006">
    <property type="protein sequence ID" value="MSS43254.1"/>
    <property type="molecule type" value="Genomic_DNA"/>
</dbReference>
<evidence type="ECO:0000256" key="4">
    <source>
        <dbReference type="ARBA" id="ARBA00022989"/>
    </source>
</evidence>
<keyword evidence="6" id="KW-1003">Cell membrane</keyword>
<dbReference type="OrthoDB" id="9791444at2"/>
<evidence type="ECO:0000313" key="8">
    <source>
        <dbReference type="Proteomes" id="UP000462760"/>
    </source>
</evidence>
<comment type="subcellular location">
    <subcellularLocation>
        <location evidence="6">Cell membrane</location>
        <topology evidence="6">Multi-pass membrane protein</topology>
    </subcellularLocation>
    <subcellularLocation>
        <location evidence="1">Membrane</location>
        <topology evidence="1">Multi-pass membrane protein</topology>
    </subcellularLocation>
</comment>
<comment type="caution">
    <text evidence="7">The sequence shown here is derived from an EMBL/GenBank/DDBJ whole genome shotgun (WGS) entry which is preliminary data.</text>
</comment>
<accession>A0A844FH01</accession>
<protein>
    <recommendedName>
        <fullName evidence="6">Probable membrane transporter protein</fullName>
    </recommendedName>
</protein>
<reference evidence="7 8" key="1">
    <citation type="submission" date="2019-08" db="EMBL/GenBank/DDBJ databases">
        <title>In-depth cultivation of the pig gut microbiome towards novel bacterial diversity and tailored functional studies.</title>
        <authorList>
            <person name="Wylensek D."/>
            <person name="Hitch T.C.A."/>
            <person name="Clavel T."/>
        </authorList>
    </citation>
    <scope>NUCLEOTIDE SEQUENCE [LARGE SCALE GENOMIC DNA]</scope>
    <source>
        <strain evidence="7 8">Med78-601-WT-4W-RMD-3</strain>
    </source>
</reference>
<evidence type="ECO:0000256" key="5">
    <source>
        <dbReference type="ARBA" id="ARBA00023136"/>
    </source>
</evidence>
<dbReference type="PANTHER" id="PTHR43701">
    <property type="entry name" value="MEMBRANE TRANSPORTER PROTEIN MJ0441-RELATED"/>
    <property type="match status" value="1"/>
</dbReference>
<dbReference type="InterPro" id="IPR002781">
    <property type="entry name" value="TM_pro_TauE-like"/>
</dbReference>
<dbReference type="AlphaFoldDB" id="A0A844FH01"/>
<feature type="transmembrane region" description="Helical" evidence="6">
    <location>
        <begin position="72"/>
        <end position="94"/>
    </location>
</feature>
<evidence type="ECO:0000256" key="3">
    <source>
        <dbReference type="ARBA" id="ARBA00022692"/>
    </source>
</evidence>
<dbReference type="Proteomes" id="UP000462760">
    <property type="component" value="Unassembled WGS sequence"/>
</dbReference>
<keyword evidence="5 6" id="KW-0472">Membrane</keyword>
<dbReference type="RefSeq" id="WP_154483933.1">
    <property type="nucleotide sequence ID" value="NZ_VULR01000006.1"/>
</dbReference>
<dbReference type="InterPro" id="IPR051598">
    <property type="entry name" value="TSUP/Inactive_protease-like"/>
</dbReference>
<dbReference type="PANTHER" id="PTHR43701:SF2">
    <property type="entry name" value="MEMBRANE TRANSPORTER PROTEIN YJNA-RELATED"/>
    <property type="match status" value="1"/>
</dbReference>
<feature type="transmembrane region" description="Helical" evidence="6">
    <location>
        <begin position="100"/>
        <end position="118"/>
    </location>
</feature>
<keyword evidence="4 6" id="KW-1133">Transmembrane helix</keyword>
<name>A0A844FH01_9FIRM</name>
<evidence type="ECO:0000256" key="1">
    <source>
        <dbReference type="ARBA" id="ARBA00004141"/>
    </source>
</evidence>
<dbReference type="Pfam" id="PF01925">
    <property type="entry name" value="TauE"/>
    <property type="match status" value="1"/>
</dbReference>
<evidence type="ECO:0000256" key="2">
    <source>
        <dbReference type="ARBA" id="ARBA00009142"/>
    </source>
</evidence>